<name>A0A9P6UD82_9FUNG</name>
<evidence type="ECO:0000313" key="2">
    <source>
        <dbReference type="Proteomes" id="UP000807716"/>
    </source>
</evidence>
<evidence type="ECO:0000313" key="1">
    <source>
        <dbReference type="EMBL" id="KAG0270589.1"/>
    </source>
</evidence>
<accession>A0A9P6UD82</accession>
<dbReference type="Proteomes" id="UP000807716">
    <property type="component" value="Unassembled WGS sequence"/>
</dbReference>
<protein>
    <submittedName>
        <fullName evidence="1">Uncharacterized protein</fullName>
    </submittedName>
</protein>
<organism evidence="1 2">
    <name type="scientific">Actinomortierella ambigua</name>
    <dbReference type="NCBI Taxonomy" id="1343610"/>
    <lineage>
        <taxon>Eukaryota</taxon>
        <taxon>Fungi</taxon>
        <taxon>Fungi incertae sedis</taxon>
        <taxon>Mucoromycota</taxon>
        <taxon>Mortierellomycotina</taxon>
        <taxon>Mortierellomycetes</taxon>
        <taxon>Mortierellales</taxon>
        <taxon>Mortierellaceae</taxon>
        <taxon>Actinomortierella</taxon>
    </lineage>
</organism>
<comment type="caution">
    <text evidence="1">The sequence shown here is derived from an EMBL/GenBank/DDBJ whole genome shotgun (WGS) entry which is preliminary data.</text>
</comment>
<reference evidence="1" key="1">
    <citation type="journal article" date="2020" name="Fungal Divers.">
        <title>Resolving the Mortierellaceae phylogeny through synthesis of multi-gene phylogenetics and phylogenomics.</title>
        <authorList>
            <person name="Vandepol N."/>
            <person name="Liber J."/>
            <person name="Desiro A."/>
            <person name="Na H."/>
            <person name="Kennedy M."/>
            <person name="Barry K."/>
            <person name="Grigoriev I.V."/>
            <person name="Miller A.N."/>
            <person name="O'Donnell K."/>
            <person name="Stajich J.E."/>
            <person name="Bonito G."/>
        </authorList>
    </citation>
    <scope>NUCLEOTIDE SEQUENCE</scope>
    <source>
        <strain evidence="1">BC1065</strain>
    </source>
</reference>
<dbReference type="AlphaFoldDB" id="A0A9P6UD82"/>
<gene>
    <name evidence="1" type="ORF">DFQ27_004301</name>
</gene>
<feature type="non-terminal residue" evidence="1">
    <location>
        <position position="60"/>
    </location>
</feature>
<proteinExistence type="predicted"/>
<keyword evidence="2" id="KW-1185">Reference proteome</keyword>
<dbReference type="EMBL" id="JAAAJB010000003">
    <property type="protein sequence ID" value="KAG0270589.1"/>
    <property type="molecule type" value="Genomic_DNA"/>
</dbReference>
<sequence length="60" mass="6612">MPRRIPAVVMVKDSVSAVVSGAVLIGKDTTDYEATAPDIFPQRENHIIAPSRRLPWHLST</sequence>